<dbReference type="STRING" id="570519.SAMN04488116_0857"/>
<proteinExistence type="predicted"/>
<keyword evidence="2" id="KW-0677">Repeat</keyword>
<dbReference type="InterPro" id="IPR052574">
    <property type="entry name" value="CDIRP"/>
</dbReference>
<dbReference type="AlphaFoldDB" id="A0A1M5IQT0"/>
<keyword evidence="5" id="KW-1185">Reference proteome</keyword>
<evidence type="ECO:0000256" key="1">
    <source>
        <dbReference type="ARBA" id="ARBA00022614"/>
    </source>
</evidence>
<feature type="domain" description="PKD" evidence="3">
    <location>
        <begin position="159"/>
        <end position="204"/>
    </location>
</feature>
<dbReference type="SUPFAM" id="SSF52058">
    <property type="entry name" value="L domain-like"/>
    <property type="match status" value="1"/>
</dbReference>
<dbReference type="RefSeq" id="WP_073176653.1">
    <property type="nucleotide sequence ID" value="NZ_FQWL01000001.1"/>
</dbReference>
<evidence type="ECO:0000256" key="2">
    <source>
        <dbReference type="ARBA" id="ARBA00022737"/>
    </source>
</evidence>
<dbReference type="PROSITE" id="PS51257">
    <property type="entry name" value="PROKAR_LIPOPROTEIN"/>
    <property type="match status" value="1"/>
</dbReference>
<gene>
    <name evidence="4" type="ORF">SAMN04488116_0857</name>
</gene>
<evidence type="ECO:0000313" key="4">
    <source>
        <dbReference type="EMBL" id="SHG30389.1"/>
    </source>
</evidence>
<dbReference type="CDD" id="cd00146">
    <property type="entry name" value="PKD"/>
    <property type="match status" value="1"/>
</dbReference>
<accession>A0A1M5IQT0</accession>
<dbReference type="EMBL" id="FQWL01000001">
    <property type="protein sequence ID" value="SHG30389.1"/>
    <property type="molecule type" value="Genomic_DNA"/>
</dbReference>
<evidence type="ECO:0000259" key="3">
    <source>
        <dbReference type="PROSITE" id="PS50093"/>
    </source>
</evidence>
<dbReference type="SUPFAM" id="SSF49299">
    <property type="entry name" value="PKD domain"/>
    <property type="match status" value="1"/>
</dbReference>
<reference evidence="5" key="1">
    <citation type="submission" date="2016-11" db="EMBL/GenBank/DDBJ databases">
        <authorList>
            <person name="Varghese N."/>
            <person name="Submissions S."/>
        </authorList>
    </citation>
    <scope>NUCLEOTIDE SEQUENCE [LARGE SCALE GENOMIC DNA]</scope>
    <source>
        <strain evidence="5">DSM 22638</strain>
    </source>
</reference>
<dbReference type="PROSITE" id="PS50093">
    <property type="entry name" value="PKD"/>
    <property type="match status" value="1"/>
</dbReference>
<protein>
    <submittedName>
        <fullName evidence="4">Leucine-rich repeat (LRR) protein</fullName>
    </submittedName>
</protein>
<dbReference type="Pfam" id="PF00801">
    <property type="entry name" value="PKD"/>
    <property type="match status" value="1"/>
</dbReference>
<dbReference type="InterPro" id="IPR000601">
    <property type="entry name" value="PKD_dom"/>
</dbReference>
<organism evidence="4 5">
    <name type="scientific">Flagellimonas flava</name>
    <dbReference type="NCBI Taxonomy" id="570519"/>
    <lineage>
        <taxon>Bacteria</taxon>
        <taxon>Pseudomonadati</taxon>
        <taxon>Bacteroidota</taxon>
        <taxon>Flavobacteriia</taxon>
        <taxon>Flavobacteriales</taxon>
        <taxon>Flavobacteriaceae</taxon>
        <taxon>Flagellimonas</taxon>
    </lineage>
</organism>
<name>A0A1M5IQT0_9FLAO</name>
<dbReference type="InterPro" id="IPR032675">
    <property type="entry name" value="LRR_dom_sf"/>
</dbReference>
<dbReference type="PANTHER" id="PTHR47566">
    <property type="match status" value="1"/>
</dbReference>
<keyword evidence="1" id="KW-0433">Leucine-rich repeat</keyword>
<dbReference type="InterPro" id="IPR035986">
    <property type="entry name" value="PKD_dom_sf"/>
</dbReference>
<dbReference type="PANTHER" id="PTHR47566:SF1">
    <property type="entry name" value="PROTEIN NUD1"/>
    <property type="match status" value="1"/>
</dbReference>
<dbReference type="Gene3D" id="3.80.10.10">
    <property type="entry name" value="Ribonuclease Inhibitor"/>
    <property type="match status" value="1"/>
</dbReference>
<dbReference type="OrthoDB" id="1439291at2"/>
<dbReference type="GO" id="GO:0035591">
    <property type="term" value="F:signaling adaptor activity"/>
    <property type="evidence" value="ECO:0007669"/>
    <property type="project" value="TreeGrafter"/>
</dbReference>
<dbReference type="Proteomes" id="UP000184532">
    <property type="component" value="Unassembled WGS sequence"/>
</dbReference>
<sequence>MPFYPKFPNTLLASLVFIIIFSCGEEEVTDPVVTTQSLPIQIVTNTSTSGAGDLTVVQGNGIFRQLSAIPYNEVQEIEVDLDSEGTYLFQMEDTAHGRIKIYVSQEELQNFTLDDPLILQFGHYKNQKVAEFNIRSESGVLAQSRFIDLTVEQGYGTLYHIDWGDGSEEVAEAPFEVQSSSDKIEHRYATAGDYTITLSTTDAAEVTGLNLQITGNGIGAKIQSLELEQLPGLTHLSLGDNTLTNIDPIIERFPDLIQLSVRFGDLTSIDVSKNPLLELLIISDDYDTEIQGLSTLTNLQFLGATGIIEDLNLALHPELYHITIRGHKMNTLDVSQNPKLTTLVLQLNELEEIDLSANVDLENLYITNNSLTQLDLSTNPKIKALNLYANYIEELDLIEQTQLEFLNLSSVHLKQVTAPESWDNLTHVDLTNSRFLNEAALLDAVFKGQDNNPKTNGLIIFNDLAVVLDRQIPLLNELVEDYDWTINVPE</sequence>
<evidence type="ECO:0000313" key="5">
    <source>
        <dbReference type="Proteomes" id="UP000184532"/>
    </source>
</evidence>